<sequence length="66" mass="7531">MLLYWEFTITNDECSQKSMLVVKQKLSGAKYTIISTTSSYSICTIVYLLKAERIMALADHKVINSH</sequence>
<name>A0A072VLP4_MEDTR</name>
<evidence type="ECO:0000313" key="2">
    <source>
        <dbReference type="EnsemblPlants" id="KEH42328"/>
    </source>
</evidence>
<organism evidence="1 3">
    <name type="scientific">Medicago truncatula</name>
    <name type="common">Barrel medic</name>
    <name type="synonym">Medicago tribuloides</name>
    <dbReference type="NCBI Taxonomy" id="3880"/>
    <lineage>
        <taxon>Eukaryota</taxon>
        <taxon>Viridiplantae</taxon>
        <taxon>Streptophyta</taxon>
        <taxon>Embryophyta</taxon>
        <taxon>Tracheophyta</taxon>
        <taxon>Spermatophyta</taxon>
        <taxon>Magnoliopsida</taxon>
        <taxon>eudicotyledons</taxon>
        <taxon>Gunneridae</taxon>
        <taxon>Pentapetalae</taxon>
        <taxon>rosids</taxon>
        <taxon>fabids</taxon>
        <taxon>Fabales</taxon>
        <taxon>Fabaceae</taxon>
        <taxon>Papilionoideae</taxon>
        <taxon>50 kb inversion clade</taxon>
        <taxon>NPAAA clade</taxon>
        <taxon>Hologalegina</taxon>
        <taxon>IRL clade</taxon>
        <taxon>Trifolieae</taxon>
        <taxon>Medicago</taxon>
    </lineage>
</organism>
<reference evidence="2" key="3">
    <citation type="submission" date="2015-04" db="UniProtKB">
        <authorList>
            <consortium name="EnsemblPlants"/>
        </authorList>
    </citation>
    <scope>IDENTIFICATION</scope>
    <source>
        <strain evidence="2">cv. Jemalong A17</strain>
    </source>
</reference>
<accession>A0A072VLP4</accession>
<evidence type="ECO:0000313" key="3">
    <source>
        <dbReference type="Proteomes" id="UP000002051"/>
    </source>
</evidence>
<gene>
    <name evidence="1" type="ordered locus">MTR_1g067420</name>
</gene>
<proteinExistence type="predicted"/>
<reference evidence="1 3" key="1">
    <citation type="journal article" date="2011" name="Nature">
        <title>The Medicago genome provides insight into the evolution of rhizobial symbioses.</title>
        <authorList>
            <person name="Young N.D."/>
            <person name="Debelle F."/>
            <person name="Oldroyd G.E."/>
            <person name="Geurts R."/>
            <person name="Cannon S.B."/>
            <person name="Udvardi M.K."/>
            <person name="Benedito V.A."/>
            <person name="Mayer K.F."/>
            <person name="Gouzy J."/>
            <person name="Schoof H."/>
            <person name="Van de Peer Y."/>
            <person name="Proost S."/>
            <person name="Cook D.R."/>
            <person name="Meyers B.C."/>
            <person name="Spannagl M."/>
            <person name="Cheung F."/>
            <person name="De Mita S."/>
            <person name="Krishnakumar V."/>
            <person name="Gundlach H."/>
            <person name="Zhou S."/>
            <person name="Mudge J."/>
            <person name="Bharti A.K."/>
            <person name="Murray J.D."/>
            <person name="Naoumkina M.A."/>
            <person name="Rosen B."/>
            <person name="Silverstein K.A."/>
            <person name="Tang H."/>
            <person name="Rombauts S."/>
            <person name="Zhao P.X."/>
            <person name="Zhou P."/>
            <person name="Barbe V."/>
            <person name="Bardou P."/>
            <person name="Bechner M."/>
            <person name="Bellec A."/>
            <person name="Berger A."/>
            <person name="Berges H."/>
            <person name="Bidwell S."/>
            <person name="Bisseling T."/>
            <person name="Choisne N."/>
            <person name="Couloux A."/>
            <person name="Denny R."/>
            <person name="Deshpande S."/>
            <person name="Dai X."/>
            <person name="Doyle J.J."/>
            <person name="Dudez A.M."/>
            <person name="Farmer A.D."/>
            <person name="Fouteau S."/>
            <person name="Franken C."/>
            <person name="Gibelin C."/>
            <person name="Gish J."/>
            <person name="Goldstein S."/>
            <person name="Gonzalez A.J."/>
            <person name="Green P.J."/>
            <person name="Hallab A."/>
            <person name="Hartog M."/>
            <person name="Hua A."/>
            <person name="Humphray S.J."/>
            <person name="Jeong D.H."/>
            <person name="Jing Y."/>
            <person name="Jocker A."/>
            <person name="Kenton S.M."/>
            <person name="Kim D.J."/>
            <person name="Klee K."/>
            <person name="Lai H."/>
            <person name="Lang C."/>
            <person name="Lin S."/>
            <person name="Macmil S.L."/>
            <person name="Magdelenat G."/>
            <person name="Matthews L."/>
            <person name="McCorrison J."/>
            <person name="Monaghan E.L."/>
            <person name="Mun J.H."/>
            <person name="Najar F.Z."/>
            <person name="Nicholson C."/>
            <person name="Noirot C."/>
            <person name="O'Bleness M."/>
            <person name="Paule C.R."/>
            <person name="Poulain J."/>
            <person name="Prion F."/>
            <person name="Qin B."/>
            <person name="Qu C."/>
            <person name="Retzel E.F."/>
            <person name="Riddle C."/>
            <person name="Sallet E."/>
            <person name="Samain S."/>
            <person name="Samson N."/>
            <person name="Sanders I."/>
            <person name="Saurat O."/>
            <person name="Scarpelli C."/>
            <person name="Schiex T."/>
            <person name="Segurens B."/>
            <person name="Severin A.J."/>
            <person name="Sherrier D.J."/>
            <person name="Shi R."/>
            <person name="Sims S."/>
            <person name="Singer S.R."/>
            <person name="Sinharoy S."/>
            <person name="Sterck L."/>
            <person name="Viollet A."/>
            <person name="Wang B.B."/>
            <person name="Wang K."/>
            <person name="Wang M."/>
            <person name="Wang X."/>
            <person name="Warfsmann J."/>
            <person name="Weissenbach J."/>
            <person name="White D.D."/>
            <person name="White J.D."/>
            <person name="Wiley G.B."/>
            <person name="Wincker P."/>
            <person name="Xing Y."/>
            <person name="Yang L."/>
            <person name="Yao Z."/>
            <person name="Ying F."/>
            <person name="Zhai J."/>
            <person name="Zhou L."/>
            <person name="Zuber A."/>
            <person name="Denarie J."/>
            <person name="Dixon R.A."/>
            <person name="May G.D."/>
            <person name="Schwartz D.C."/>
            <person name="Rogers J."/>
            <person name="Quetier F."/>
            <person name="Town C.D."/>
            <person name="Roe B.A."/>
        </authorList>
    </citation>
    <scope>NUCLEOTIDE SEQUENCE [LARGE SCALE GENOMIC DNA]</scope>
    <source>
        <strain evidence="1">A17</strain>
        <strain evidence="2 3">cv. Jemalong A17</strain>
    </source>
</reference>
<dbReference type="HOGENOM" id="CLU_2834920_0_0_1"/>
<dbReference type="EnsemblPlants" id="KEH42328">
    <property type="protein sequence ID" value="KEH42328"/>
    <property type="gene ID" value="MTR_1g067420"/>
</dbReference>
<keyword evidence="3" id="KW-1185">Reference proteome</keyword>
<dbReference type="EMBL" id="CM001217">
    <property type="protein sequence ID" value="KEH42328.1"/>
    <property type="molecule type" value="Genomic_DNA"/>
</dbReference>
<evidence type="ECO:0000313" key="1">
    <source>
        <dbReference type="EMBL" id="KEH42328.1"/>
    </source>
</evidence>
<protein>
    <submittedName>
        <fullName evidence="1 2">Uncharacterized protein</fullName>
    </submittedName>
</protein>
<dbReference type="Proteomes" id="UP000002051">
    <property type="component" value="Unassembled WGS sequence"/>
</dbReference>
<reference evidence="1 3" key="2">
    <citation type="journal article" date="2014" name="BMC Genomics">
        <title>An improved genome release (version Mt4.0) for the model legume Medicago truncatula.</title>
        <authorList>
            <person name="Tang H."/>
            <person name="Krishnakumar V."/>
            <person name="Bidwell S."/>
            <person name="Rosen B."/>
            <person name="Chan A."/>
            <person name="Zhou S."/>
            <person name="Gentzbittel L."/>
            <person name="Childs K.L."/>
            <person name="Yandell M."/>
            <person name="Gundlach H."/>
            <person name="Mayer K.F."/>
            <person name="Schwartz D.C."/>
            <person name="Town C.D."/>
        </authorList>
    </citation>
    <scope>GENOME REANNOTATION</scope>
    <source>
        <strain evidence="1">A17</strain>
        <strain evidence="2 3">cv. Jemalong A17</strain>
    </source>
</reference>
<dbReference type="AlphaFoldDB" id="A0A072VLP4"/>